<evidence type="ECO:0000313" key="3">
    <source>
        <dbReference type="Proteomes" id="UP000258309"/>
    </source>
</evidence>
<sequence>MEVGLDNKLFLQPLDSENTKASIYYIRHKFMKYYDYRRLGDWRTAILKQNCGKGKMMLFLYWICANYLGKNRKKGKRRSIHIYWRDFKMLYCRVNGEYVDTNDRHEVVKYIDGILKVDFELDTTSKLKLVAGPDDLLLMLVQYWARDESVFPTEDDSEFVHSSKDNASQDPLGEREEINKNLYPWKAVYCDDDDELEYDSDSDAGDDPGSDDDVLFDSEDDGSDGNDGADEAMDEHGCSDSGYNSDGTDVTMTEDMDKCYTTEINECGKPLRQYEDFNVYLFKIEVNYNS</sequence>
<evidence type="ECO:0000256" key="1">
    <source>
        <dbReference type="SAM" id="MobiDB-lite"/>
    </source>
</evidence>
<comment type="caution">
    <text evidence="2">The sequence shown here is derived from an EMBL/GenBank/DDBJ whole genome shotgun (WGS) entry which is preliminary data.</text>
</comment>
<feature type="compositionally biased region" description="Acidic residues" evidence="1">
    <location>
        <begin position="196"/>
        <end position="233"/>
    </location>
</feature>
<dbReference type="Proteomes" id="UP000258309">
    <property type="component" value="Unassembled WGS sequence"/>
</dbReference>
<feature type="region of interest" description="Disordered" evidence="1">
    <location>
        <begin position="155"/>
        <end position="176"/>
    </location>
</feature>
<gene>
    <name evidence="2" type="ORF">B7463_g8769</name>
</gene>
<dbReference type="OrthoDB" id="3540062at2759"/>
<organism evidence="2 3">
    <name type="scientific">Scytalidium lignicola</name>
    <name type="common">Hyphomycete</name>
    <dbReference type="NCBI Taxonomy" id="5539"/>
    <lineage>
        <taxon>Eukaryota</taxon>
        <taxon>Fungi</taxon>
        <taxon>Dikarya</taxon>
        <taxon>Ascomycota</taxon>
        <taxon>Pezizomycotina</taxon>
        <taxon>Leotiomycetes</taxon>
        <taxon>Leotiomycetes incertae sedis</taxon>
        <taxon>Scytalidium</taxon>
    </lineage>
</organism>
<accession>A0A3E2H2E6</accession>
<evidence type="ECO:0000313" key="2">
    <source>
        <dbReference type="EMBL" id="RFU27570.1"/>
    </source>
</evidence>
<proteinExistence type="predicted"/>
<feature type="non-terminal residue" evidence="2">
    <location>
        <position position="1"/>
    </location>
</feature>
<dbReference type="PANTHER" id="PTHR37535:SF4">
    <property type="entry name" value="FLUG DOMAIN-CONTAINING PROTEIN"/>
    <property type="match status" value="1"/>
</dbReference>
<protein>
    <submittedName>
        <fullName evidence="2">Uncharacterized protein</fullName>
    </submittedName>
</protein>
<feature type="region of interest" description="Disordered" evidence="1">
    <location>
        <begin position="196"/>
        <end position="251"/>
    </location>
</feature>
<name>A0A3E2H2E6_SCYLI</name>
<dbReference type="AlphaFoldDB" id="A0A3E2H2E6"/>
<feature type="non-terminal residue" evidence="2">
    <location>
        <position position="290"/>
    </location>
</feature>
<keyword evidence="3" id="KW-1185">Reference proteome</keyword>
<dbReference type="EMBL" id="NCSJ02000200">
    <property type="protein sequence ID" value="RFU27570.1"/>
    <property type="molecule type" value="Genomic_DNA"/>
</dbReference>
<dbReference type="STRING" id="5539.A0A3E2H2E6"/>
<feature type="compositionally biased region" description="Polar residues" evidence="1">
    <location>
        <begin position="241"/>
        <end position="251"/>
    </location>
</feature>
<reference evidence="2 3" key="1">
    <citation type="submission" date="2018-05" db="EMBL/GenBank/DDBJ databases">
        <title>Draft genome sequence of Scytalidium lignicola DSM 105466, a ubiquitous saprotrophic fungus.</title>
        <authorList>
            <person name="Buettner E."/>
            <person name="Gebauer A.M."/>
            <person name="Hofrichter M."/>
            <person name="Liers C."/>
            <person name="Kellner H."/>
        </authorList>
    </citation>
    <scope>NUCLEOTIDE SEQUENCE [LARGE SCALE GENOMIC DNA]</scope>
    <source>
        <strain evidence="2 3">DSM 105466</strain>
    </source>
</reference>
<dbReference type="PANTHER" id="PTHR37535">
    <property type="entry name" value="FLUG DOMAIN PROTEIN"/>
    <property type="match status" value="1"/>
</dbReference>